<accession>A0ABP8CNZ0</accession>
<feature type="coiled-coil region" evidence="8">
    <location>
        <begin position="336"/>
        <end position="385"/>
    </location>
</feature>
<name>A0ABP8CNZ0_9FLAO</name>
<protein>
    <submittedName>
        <fullName evidence="9">TolC family protein</fullName>
    </submittedName>
</protein>
<evidence type="ECO:0000256" key="7">
    <source>
        <dbReference type="ARBA" id="ARBA00023237"/>
    </source>
</evidence>
<dbReference type="RefSeq" id="WP_334471599.1">
    <property type="nucleotide sequence ID" value="NZ_BAABCB010000007.1"/>
</dbReference>
<keyword evidence="8" id="KW-0175">Coiled coil</keyword>
<proteinExistence type="inferred from homology"/>
<evidence type="ECO:0000313" key="10">
    <source>
        <dbReference type="Proteomes" id="UP001501682"/>
    </source>
</evidence>
<sequence>MKKQIIIIFLFLGVIAQAQNKKWTLLECVNYALENNISIKQSDLDVDLADIDKKQASSNFLPNLNSNVSYNINTGANINPATNQFENNTFKSASSGLNSSINIFSGLSNWKTLQRAKINKIASEYRLEKMKDDISLIVANSFLQILANREQLKVLQSQNKLTKENLENTQELVNAGVLPQGDLLEIRATDATQAQQIIAAENALFLSKLGLAQTLQLKDYESFDIADDDYGLVPADILDKDASEIVAKAKEEVNDIKIAQTSFELAQKDLELARTSYYPTLSGFLGYNTRWASTQIDPLTGGDIPFVDQLYIFDGTSVGLQLNVPIFNRFNVRNNVKRSKVNVERLKYQLEQTEIDLESTVYQAYNDAKNSKKAYEAALQTEEARRLAFEYAKERYDVGLSNAFDFNQSRATYENSQSDVVRTKYDYIFRLKILEFYFGLPITDLN</sequence>
<keyword evidence="5" id="KW-0812">Transmembrane</keyword>
<keyword evidence="6" id="KW-0472">Membrane</keyword>
<gene>
    <name evidence="9" type="ORF">GCM10022292_08400</name>
</gene>
<keyword evidence="4" id="KW-1134">Transmembrane beta strand</keyword>
<dbReference type="InterPro" id="IPR003423">
    <property type="entry name" value="OMP_efflux"/>
</dbReference>
<evidence type="ECO:0000256" key="6">
    <source>
        <dbReference type="ARBA" id="ARBA00023136"/>
    </source>
</evidence>
<dbReference type="Gene3D" id="1.20.1600.10">
    <property type="entry name" value="Outer membrane efflux proteins (OEP)"/>
    <property type="match status" value="1"/>
</dbReference>
<dbReference type="PANTHER" id="PTHR30026">
    <property type="entry name" value="OUTER MEMBRANE PROTEIN TOLC"/>
    <property type="match status" value="1"/>
</dbReference>
<dbReference type="Proteomes" id="UP001501682">
    <property type="component" value="Unassembled WGS sequence"/>
</dbReference>
<evidence type="ECO:0000313" key="9">
    <source>
        <dbReference type="EMBL" id="GAA4241556.1"/>
    </source>
</evidence>
<reference evidence="10" key="1">
    <citation type="journal article" date="2019" name="Int. J. Syst. Evol. Microbiol.">
        <title>The Global Catalogue of Microorganisms (GCM) 10K type strain sequencing project: providing services to taxonomists for standard genome sequencing and annotation.</title>
        <authorList>
            <consortium name="The Broad Institute Genomics Platform"/>
            <consortium name="The Broad Institute Genome Sequencing Center for Infectious Disease"/>
            <person name="Wu L."/>
            <person name="Ma J."/>
        </authorList>
    </citation>
    <scope>NUCLEOTIDE SEQUENCE [LARGE SCALE GENOMIC DNA]</scope>
    <source>
        <strain evidence="10">JCM 17633</strain>
    </source>
</reference>
<evidence type="ECO:0000256" key="5">
    <source>
        <dbReference type="ARBA" id="ARBA00022692"/>
    </source>
</evidence>
<evidence type="ECO:0000256" key="3">
    <source>
        <dbReference type="ARBA" id="ARBA00022448"/>
    </source>
</evidence>
<dbReference type="Pfam" id="PF02321">
    <property type="entry name" value="OEP"/>
    <property type="match status" value="2"/>
</dbReference>
<dbReference type="InterPro" id="IPR051906">
    <property type="entry name" value="TolC-like"/>
</dbReference>
<dbReference type="EMBL" id="BAABCB010000007">
    <property type="protein sequence ID" value="GAA4241556.1"/>
    <property type="molecule type" value="Genomic_DNA"/>
</dbReference>
<organism evidence="9 10">
    <name type="scientific">Winogradskyella damuponensis</name>
    <dbReference type="NCBI Taxonomy" id="943939"/>
    <lineage>
        <taxon>Bacteria</taxon>
        <taxon>Pseudomonadati</taxon>
        <taxon>Bacteroidota</taxon>
        <taxon>Flavobacteriia</taxon>
        <taxon>Flavobacteriales</taxon>
        <taxon>Flavobacteriaceae</taxon>
        <taxon>Winogradskyella</taxon>
    </lineage>
</organism>
<dbReference type="SUPFAM" id="SSF56954">
    <property type="entry name" value="Outer membrane efflux proteins (OEP)"/>
    <property type="match status" value="1"/>
</dbReference>
<keyword evidence="10" id="KW-1185">Reference proteome</keyword>
<comment type="similarity">
    <text evidence="2">Belongs to the outer membrane factor (OMF) (TC 1.B.17) family.</text>
</comment>
<comment type="subcellular location">
    <subcellularLocation>
        <location evidence="1">Cell outer membrane</location>
    </subcellularLocation>
</comment>
<evidence type="ECO:0000256" key="4">
    <source>
        <dbReference type="ARBA" id="ARBA00022452"/>
    </source>
</evidence>
<keyword evidence="3" id="KW-0813">Transport</keyword>
<keyword evidence="7" id="KW-0998">Cell outer membrane</keyword>
<evidence type="ECO:0000256" key="8">
    <source>
        <dbReference type="SAM" id="Coils"/>
    </source>
</evidence>
<evidence type="ECO:0000256" key="1">
    <source>
        <dbReference type="ARBA" id="ARBA00004442"/>
    </source>
</evidence>
<evidence type="ECO:0000256" key="2">
    <source>
        <dbReference type="ARBA" id="ARBA00007613"/>
    </source>
</evidence>
<dbReference type="PANTHER" id="PTHR30026:SF20">
    <property type="entry name" value="OUTER MEMBRANE PROTEIN TOLC"/>
    <property type="match status" value="1"/>
</dbReference>
<comment type="caution">
    <text evidence="9">The sequence shown here is derived from an EMBL/GenBank/DDBJ whole genome shotgun (WGS) entry which is preliminary data.</text>
</comment>